<accession>A0A7S4BUQ7</accession>
<dbReference type="EMBL" id="HBIZ01046320">
    <property type="protein sequence ID" value="CAE0777047.1"/>
    <property type="molecule type" value="Transcribed_RNA"/>
</dbReference>
<sequence>MKSAKVWGAAPSAKSAGLGWICGDLGWICGSIHRLCTAGRSKTGAPLAASRWKSRLGLRFDDSLVSGSGLQPSSHEGRCALEAGQEIGYGGAGKLKWMLLLHVATPSLKPIVDSGEVALGARASHDDDDDDDERAAD</sequence>
<name>A0A7S4BUQ7_CHRCT</name>
<organism evidence="1">
    <name type="scientific">Chrysotila carterae</name>
    <name type="common">Marine alga</name>
    <name type="synonym">Syracosphaera carterae</name>
    <dbReference type="NCBI Taxonomy" id="13221"/>
    <lineage>
        <taxon>Eukaryota</taxon>
        <taxon>Haptista</taxon>
        <taxon>Haptophyta</taxon>
        <taxon>Prymnesiophyceae</taxon>
        <taxon>Isochrysidales</taxon>
        <taxon>Isochrysidaceae</taxon>
        <taxon>Chrysotila</taxon>
    </lineage>
</organism>
<protein>
    <submittedName>
        <fullName evidence="1">Uncharacterized protein</fullName>
    </submittedName>
</protein>
<reference evidence="1" key="1">
    <citation type="submission" date="2021-01" db="EMBL/GenBank/DDBJ databases">
        <authorList>
            <person name="Corre E."/>
            <person name="Pelletier E."/>
            <person name="Niang G."/>
            <person name="Scheremetjew M."/>
            <person name="Finn R."/>
            <person name="Kale V."/>
            <person name="Holt S."/>
            <person name="Cochrane G."/>
            <person name="Meng A."/>
            <person name="Brown T."/>
            <person name="Cohen L."/>
        </authorList>
    </citation>
    <scope>NUCLEOTIDE SEQUENCE</scope>
    <source>
        <strain evidence="1">CCMP645</strain>
    </source>
</reference>
<gene>
    <name evidence="1" type="ORF">PCAR00345_LOCUS29686</name>
</gene>
<proteinExistence type="predicted"/>
<evidence type="ECO:0000313" key="1">
    <source>
        <dbReference type="EMBL" id="CAE0777047.1"/>
    </source>
</evidence>
<dbReference type="AlphaFoldDB" id="A0A7S4BUQ7"/>